<organism evidence="1 2">
    <name type="scientific">Gossypium davidsonii</name>
    <name type="common">Davidson's cotton</name>
    <name type="synonym">Gossypium klotzschianum subsp. davidsonii</name>
    <dbReference type="NCBI Taxonomy" id="34287"/>
    <lineage>
        <taxon>Eukaryota</taxon>
        <taxon>Viridiplantae</taxon>
        <taxon>Streptophyta</taxon>
        <taxon>Embryophyta</taxon>
        <taxon>Tracheophyta</taxon>
        <taxon>Spermatophyta</taxon>
        <taxon>Magnoliopsida</taxon>
        <taxon>eudicotyledons</taxon>
        <taxon>Gunneridae</taxon>
        <taxon>Pentapetalae</taxon>
        <taxon>rosids</taxon>
        <taxon>malvids</taxon>
        <taxon>Malvales</taxon>
        <taxon>Malvaceae</taxon>
        <taxon>Malvoideae</taxon>
        <taxon>Gossypium</taxon>
    </lineage>
</organism>
<comment type="caution">
    <text evidence="1">The sequence shown here is derived from an EMBL/GenBank/DDBJ whole genome shotgun (WGS) entry which is preliminary data.</text>
</comment>
<reference evidence="1 2" key="1">
    <citation type="journal article" date="2019" name="Genome Biol. Evol.">
        <title>Insights into the evolution of the New World diploid cottons (Gossypium, subgenus Houzingenia) based on genome sequencing.</title>
        <authorList>
            <person name="Grover C.E."/>
            <person name="Arick M.A. 2nd"/>
            <person name="Thrash A."/>
            <person name="Conover J.L."/>
            <person name="Sanders W.S."/>
            <person name="Peterson D.G."/>
            <person name="Frelichowski J.E."/>
            <person name="Scheffler J.A."/>
            <person name="Scheffler B.E."/>
            <person name="Wendel J.F."/>
        </authorList>
    </citation>
    <scope>NUCLEOTIDE SEQUENCE [LARGE SCALE GENOMIC DNA]</scope>
    <source>
        <strain evidence="1">27</strain>
        <tissue evidence="1">Leaf</tissue>
    </source>
</reference>
<dbReference type="AlphaFoldDB" id="A0A7J8SM47"/>
<gene>
    <name evidence="1" type="ORF">Godav_004244</name>
</gene>
<dbReference type="EMBL" id="JABFAC010000010">
    <property type="protein sequence ID" value="MBA0626602.1"/>
    <property type="molecule type" value="Genomic_DNA"/>
</dbReference>
<sequence length="17" mass="1915">MEQKFIIGGKLPLINLT</sequence>
<proteinExistence type="predicted"/>
<name>A0A7J8SM47_GOSDV</name>
<accession>A0A7J8SM47</accession>
<keyword evidence="2" id="KW-1185">Reference proteome</keyword>
<protein>
    <submittedName>
        <fullName evidence="1">Uncharacterized protein</fullName>
    </submittedName>
</protein>
<evidence type="ECO:0000313" key="1">
    <source>
        <dbReference type="EMBL" id="MBA0626602.1"/>
    </source>
</evidence>
<evidence type="ECO:0000313" key="2">
    <source>
        <dbReference type="Proteomes" id="UP000593561"/>
    </source>
</evidence>
<dbReference type="Proteomes" id="UP000593561">
    <property type="component" value="Unassembled WGS sequence"/>
</dbReference>